<proteinExistence type="predicted"/>
<dbReference type="NCBIfam" id="TIGR01985">
    <property type="entry name" value="phasin_2"/>
    <property type="match status" value="1"/>
</dbReference>
<organism evidence="3">
    <name type="scientific">Chelativorans sp. (strain BNC1)</name>
    <dbReference type="NCBI Taxonomy" id="266779"/>
    <lineage>
        <taxon>Bacteria</taxon>
        <taxon>Pseudomonadati</taxon>
        <taxon>Pseudomonadota</taxon>
        <taxon>Alphaproteobacteria</taxon>
        <taxon>Hyphomicrobiales</taxon>
        <taxon>Phyllobacteriaceae</taxon>
        <taxon>Chelativorans</taxon>
    </lineage>
</organism>
<dbReference type="KEGG" id="mes:Meso_0172"/>
<dbReference type="AlphaFoldDB" id="Q11LZ8"/>
<feature type="compositionally biased region" description="Polar residues" evidence="1">
    <location>
        <begin position="16"/>
        <end position="26"/>
    </location>
</feature>
<dbReference type="eggNOG" id="COG5490">
    <property type="taxonomic scope" value="Bacteria"/>
</dbReference>
<dbReference type="HOGENOM" id="CLU_119062_0_1_5"/>
<dbReference type="EMBL" id="CP000390">
    <property type="protein sequence ID" value="ABG61577.1"/>
    <property type="molecule type" value="Genomic_DNA"/>
</dbReference>
<feature type="domain" description="Phasin" evidence="2">
    <location>
        <begin position="68"/>
        <end position="138"/>
    </location>
</feature>
<dbReference type="InterPro" id="IPR010234">
    <property type="entry name" value="Phasin_subfam-2"/>
</dbReference>
<gene>
    <name evidence="3" type="ordered locus">Meso_0172</name>
</gene>
<accession>Q11LZ8</accession>
<dbReference type="STRING" id="266779.Meso_0172"/>
<name>Q11LZ8_CHESB</name>
<reference evidence="3" key="1">
    <citation type="submission" date="2006-06" db="EMBL/GenBank/DDBJ databases">
        <title>Complete sequence of chromosome of Chelativorans sp. BNC1.</title>
        <authorList>
            <consortium name="US DOE Joint Genome Institute"/>
            <person name="Copeland A."/>
            <person name="Lucas S."/>
            <person name="Lapidus A."/>
            <person name="Barry K."/>
            <person name="Detter J.C."/>
            <person name="Glavina del Rio T."/>
            <person name="Hammon N."/>
            <person name="Israni S."/>
            <person name="Dalin E."/>
            <person name="Tice H."/>
            <person name="Pitluck S."/>
            <person name="Chertkov O."/>
            <person name="Brettin T."/>
            <person name="Bruce D."/>
            <person name="Han C."/>
            <person name="Tapia R."/>
            <person name="Gilna P."/>
            <person name="Schmutz J."/>
            <person name="Larimer F."/>
            <person name="Land M."/>
            <person name="Hauser L."/>
            <person name="Kyrpides N."/>
            <person name="Mikhailova N."/>
            <person name="Richardson P."/>
        </authorList>
    </citation>
    <scope>NUCLEOTIDE SEQUENCE</scope>
    <source>
        <strain evidence="3">BNC1</strain>
    </source>
</reference>
<evidence type="ECO:0000256" key="1">
    <source>
        <dbReference type="SAM" id="MobiDB-lite"/>
    </source>
</evidence>
<evidence type="ECO:0000313" key="3">
    <source>
        <dbReference type="EMBL" id="ABG61577.1"/>
    </source>
</evidence>
<evidence type="ECO:0000259" key="2">
    <source>
        <dbReference type="Pfam" id="PF09361"/>
    </source>
</evidence>
<dbReference type="Pfam" id="PF09361">
    <property type="entry name" value="Phasin_2"/>
    <property type="match status" value="1"/>
</dbReference>
<dbReference type="InterPro" id="IPR018968">
    <property type="entry name" value="Phasin"/>
</dbReference>
<dbReference type="OrthoDB" id="8479257at2"/>
<sequence>MSKTTSNKGPEFSAFDPSTATEQLRSFTEKTADQAKETYERMKMSAEDARKAFEASFDTVKNVSDEILLKSVAAVRAGTEANLAQVEALVAAKSFSDMMELQSSFLRKQMELALDQTREFQTLTQKAAVELTKPVKDAFEKAIKQAA</sequence>
<feature type="region of interest" description="Disordered" evidence="1">
    <location>
        <begin position="1"/>
        <end position="33"/>
    </location>
</feature>
<protein>
    <submittedName>
        <fullName evidence="3">Phasin</fullName>
    </submittedName>
</protein>